<evidence type="ECO:0000313" key="8">
    <source>
        <dbReference type="Proteomes" id="UP000614216"/>
    </source>
</evidence>
<feature type="transmembrane region" description="Helical" evidence="5">
    <location>
        <begin position="12"/>
        <end position="39"/>
    </location>
</feature>
<feature type="transmembrane region" description="Helical" evidence="5">
    <location>
        <begin position="359"/>
        <end position="380"/>
    </location>
</feature>
<dbReference type="GO" id="GO:0016874">
    <property type="term" value="F:ligase activity"/>
    <property type="evidence" value="ECO:0007669"/>
    <property type="project" value="UniProtKB-KW"/>
</dbReference>
<dbReference type="AlphaFoldDB" id="A0A937KEP2"/>
<keyword evidence="3 5" id="KW-1133">Transmembrane helix</keyword>
<feature type="transmembrane region" description="Helical" evidence="5">
    <location>
        <begin position="210"/>
        <end position="229"/>
    </location>
</feature>
<dbReference type="GO" id="GO:0016020">
    <property type="term" value="C:membrane"/>
    <property type="evidence" value="ECO:0007669"/>
    <property type="project" value="UniProtKB-SubCell"/>
</dbReference>
<comment type="subcellular location">
    <subcellularLocation>
        <location evidence="1">Membrane</location>
        <topology evidence="1">Multi-pass membrane protein</topology>
    </subcellularLocation>
</comment>
<dbReference type="PANTHER" id="PTHR37422:SF17">
    <property type="entry name" value="O-ANTIGEN LIGASE"/>
    <property type="match status" value="1"/>
</dbReference>
<accession>A0A937KEP2</accession>
<dbReference type="RefSeq" id="WP_202859335.1">
    <property type="nucleotide sequence ID" value="NZ_JAEUGD010000067.1"/>
</dbReference>
<feature type="transmembrane region" description="Helical" evidence="5">
    <location>
        <begin position="235"/>
        <end position="252"/>
    </location>
</feature>
<evidence type="ECO:0000256" key="2">
    <source>
        <dbReference type="ARBA" id="ARBA00022692"/>
    </source>
</evidence>
<keyword evidence="8" id="KW-1185">Reference proteome</keyword>
<evidence type="ECO:0000256" key="5">
    <source>
        <dbReference type="SAM" id="Phobius"/>
    </source>
</evidence>
<proteinExistence type="predicted"/>
<sequence>MIGFKIIHRQLLVVFTVLCMVTLPFSIKWSSISIILLTANWLIEGNLNKKWQIVKQNKLVWILSGFYILYVVGMLITEDTSSGLYDLEKKLSLFVFPAVLGTSERLSSKEIKVIFSGFVIACLIAIIVSLIFIIFSAHNVSDPEHLNFDYLNKDKFRDSFSGPSEMWNLISYVGLGSFLAIHPTYFSLYIGFAVVLLIHLFRNNFQCQGFFIKSSVIISLLILITALVFLSSRVVIVSFSTLCIVLLGSFFIRKQKYLRGALCLCAFLSIILLLIYINPVTHFRVIQEPLNTGLKYPAPNDHWNSWNLRLLQWESSLKIIKSQWLTGVGTGDAQKYLNQEYDKIGLGIFQSEFNAHNQYLQTTLDLGVFGFLWLILSFFYPVFKSLNHQKTLFLSFIFLFGMCCLSESMLEVQKGVVFYSLFNSLLVFHVLHPKPENYA</sequence>
<dbReference type="InterPro" id="IPR051533">
    <property type="entry name" value="WaaL-like"/>
</dbReference>
<evidence type="ECO:0000256" key="4">
    <source>
        <dbReference type="ARBA" id="ARBA00023136"/>
    </source>
</evidence>
<feature type="transmembrane region" description="Helical" evidence="5">
    <location>
        <begin position="113"/>
        <end position="137"/>
    </location>
</feature>
<keyword evidence="4 5" id="KW-0472">Membrane</keyword>
<evidence type="ECO:0000313" key="7">
    <source>
        <dbReference type="EMBL" id="MBL6449794.1"/>
    </source>
</evidence>
<feature type="transmembrane region" description="Helical" evidence="5">
    <location>
        <begin position="59"/>
        <end position="77"/>
    </location>
</feature>
<dbReference type="InterPro" id="IPR007016">
    <property type="entry name" value="O-antigen_ligase-rel_domated"/>
</dbReference>
<dbReference type="Pfam" id="PF04932">
    <property type="entry name" value="Wzy_C"/>
    <property type="match status" value="1"/>
</dbReference>
<organism evidence="7 8">
    <name type="scientific">Fulvivirga marina</name>
    <dbReference type="NCBI Taxonomy" id="2494733"/>
    <lineage>
        <taxon>Bacteria</taxon>
        <taxon>Pseudomonadati</taxon>
        <taxon>Bacteroidota</taxon>
        <taxon>Cytophagia</taxon>
        <taxon>Cytophagales</taxon>
        <taxon>Fulvivirgaceae</taxon>
        <taxon>Fulvivirga</taxon>
    </lineage>
</organism>
<feature type="transmembrane region" description="Helical" evidence="5">
    <location>
        <begin position="392"/>
        <end position="410"/>
    </location>
</feature>
<comment type="caution">
    <text evidence="7">The sequence shown here is derived from an EMBL/GenBank/DDBJ whole genome shotgun (WGS) entry which is preliminary data.</text>
</comment>
<keyword evidence="7" id="KW-0436">Ligase</keyword>
<feature type="transmembrane region" description="Helical" evidence="5">
    <location>
        <begin position="416"/>
        <end position="432"/>
    </location>
</feature>
<name>A0A937KEP2_9BACT</name>
<dbReference type="PANTHER" id="PTHR37422">
    <property type="entry name" value="TEICHURONIC ACID BIOSYNTHESIS PROTEIN TUAE"/>
    <property type="match status" value="1"/>
</dbReference>
<protein>
    <submittedName>
        <fullName evidence="7">O-antigen ligase family protein</fullName>
    </submittedName>
</protein>
<dbReference type="EMBL" id="JAEUGD010000067">
    <property type="protein sequence ID" value="MBL6449794.1"/>
    <property type="molecule type" value="Genomic_DNA"/>
</dbReference>
<feature type="transmembrane region" description="Helical" evidence="5">
    <location>
        <begin position="257"/>
        <end position="277"/>
    </location>
</feature>
<dbReference type="Proteomes" id="UP000614216">
    <property type="component" value="Unassembled WGS sequence"/>
</dbReference>
<reference evidence="7" key="1">
    <citation type="submission" date="2021-01" db="EMBL/GenBank/DDBJ databases">
        <title>Fulvivirga kasyanovii gen. nov., sp nov., a novel member of the phylum Bacteroidetes isolated from seawater in a mussel farm.</title>
        <authorList>
            <person name="Zhao L.-H."/>
            <person name="Wang Z.-J."/>
        </authorList>
    </citation>
    <scope>NUCLEOTIDE SEQUENCE</scope>
    <source>
        <strain evidence="7">29W222</strain>
    </source>
</reference>
<evidence type="ECO:0000259" key="6">
    <source>
        <dbReference type="Pfam" id="PF04932"/>
    </source>
</evidence>
<feature type="transmembrane region" description="Helical" evidence="5">
    <location>
        <begin position="169"/>
        <end position="198"/>
    </location>
</feature>
<gene>
    <name evidence="7" type="ORF">JMN32_26015</name>
</gene>
<feature type="domain" description="O-antigen ligase-related" evidence="6">
    <location>
        <begin position="219"/>
        <end position="374"/>
    </location>
</feature>
<keyword evidence="2 5" id="KW-0812">Transmembrane</keyword>
<evidence type="ECO:0000256" key="1">
    <source>
        <dbReference type="ARBA" id="ARBA00004141"/>
    </source>
</evidence>
<evidence type="ECO:0000256" key="3">
    <source>
        <dbReference type="ARBA" id="ARBA00022989"/>
    </source>
</evidence>